<name>A0A5J4V7B5_9EUKA</name>
<evidence type="ECO:0000313" key="1">
    <source>
        <dbReference type="EMBL" id="KAA6378091.1"/>
    </source>
</evidence>
<gene>
    <name evidence="1" type="ORF">EZS28_026382</name>
</gene>
<protein>
    <submittedName>
        <fullName evidence="1">Uncharacterized protein</fullName>
    </submittedName>
</protein>
<reference evidence="1 2" key="1">
    <citation type="submission" date="2019-03" db="EMBL/GenBank/DDBJ databases">
        <title>Single cell metagenomics reveals metabolic interactions within the superorganism composed of flagellate Streblomastix strix and complex community of Bacteroidetes bacteria on its surface.</title>
        <authorList>
            <person name="Treitli S.C."/>
            <person name="Kolisko M."/>
            <person name="Husnik F."/>
            <person name="Keeling P."/>
            <person name="Hampl V."/>
        </authorList>
    </citation>
    <scope>NUCLEOTIDE SEQUENCE [LARGE SCALE GENOMIC DNA]</scope>
    <source>
        <strain evidence="1">ST1C</strain>
    </source>
</reference>
<organism evidence="1 2">
    <name type="scientific">Streblomastix strix</name>
    <dbReference type="NCBI Taxonomy" id="222440"/>
    <lineage>
        <taxon>Eukaryota</taxon>
        <taxon>Metamonada</taxon>
        <taxon>Preaxostyla</taxon>
        <taxon>Oxymonadida</taxon>
        <taxon>Streblomastigidae</taxon>
        <taxon>Streblomastix</taxon>
    </lineage>
</organism>
<dbReference type="PANTHER" id="PTHR35381:SF1">
    <property type="entry name" value="EF-HAND DOMAIN-CONTAINING PROTEIN"/>
    <property type="match status" value="1"/>
</dbReference>
<sequence>MSQRVLFAMNISVGDGSELIKIHEGESIETVAIEFCESHNFNPTAKDLLTKKLISMFQEISKEDEEPQTINEKENIKIKSKTEKEAKDVVFQRLHDDYIKKNERRQLLEDQYFEELEREIQEGRDKIGKKQLNSEEEAKLIERLKQQTIQWEEKKKQRAQIEIDRQKPINIHQSSVNTTSIDLHQSYFEKQMLYGSGWLIIVIVKAA</sequence>
<dbReference type="EMBL" id="SNRW01009380">
    <property type="protein sequence ID" value="KAA6378091.1"/>
    <property type="molecule type" value="Genomic_DNA"/>
</dbReference>
<dbReference type="Proteomes" id="UP000324800">
    <property type="component" value="Unassembled WGS sequence"/>
</dbReference>
<dbReference type="AlphaFoldDB" id="A0A5J4V7B5"/>
<dbReference type="PANTHER" id="PTHR35381">
    <property type="entry name" value="EF-HAND DOMAIN-CONTAINING PROTEIN"/>
    <property type="match status" value="1"/>
</dbReference>
<proteinExistence type="predicted"/>
<evidence type="ECO:0000313" key="2">
    <source>
        <dbReference type="Proteomes" id="UP000324800"/>
    </source>
</evidence>
<accession>A0A5J4V7B5</accession>
<comment type="caution">
    <text evidence="1">The sequence shown here is derived from an EMBL/GenBank/DDBJ whole genome shotgun (WGS) entry which is preliminary data.</text>
</comment>